<name>A0AC34RFC0_9BILA</name>
<protein>
    <submittedName>
        <fullName evidence="2">Tyrosine-protein kinase ephrin type A/B receptor-like domain-containing protein</fullName>
    </submittedName>
</protein>
<sequence>MILHISLILYFMLYVGCYDPHDYDFYNDIDTTFEPVKLWKNATVTIRFPQVIVGNLILVNIPKDDWKKQYQRKLYEVTDPTKCHHENGNCVFGCRIAIRNDWLGDKIVSTYSMKQCNACPNGLYLDGKNGKCTSCLNGKKLANLYCLLSEHLTLIIDDDKYLTKCENGYTLDKNLTKCIKCPIDLTLSGKLITSSLKPCRSGTNEIAYT</sequence>
<dbReference type="WBParaSite" id="JU765_v2.g6299.t1">
    <property type="protein sequence ID" value="JU765_v2.g6299.t1"/>
    <property type="gene ID" value="JU765_v2.g6299"/>
</dbReference>
<evidence type="ECO:0000313" key="1">
    <source>
        <dbReference type="Proteomes" id="UP000887576"/>
    </source>
</evidence>
<organism evidence="1 2">
    <name type="scientific">Panagrolaimus sp. JU765</name>
    <dbReference type="NCBI Taxonomy" id="591449"/>
    <lineage>
        <taxon>Eukaryota</taxon>
        <taxon>Metazoa</taxon>
        <taxon>Ecdysozoa</taxon>
        <taxon>Nematoda</taxon>
        <taxon>Chromadorea</taxon>
        <taxon>Rhabditida</taxon>
        <taxon>Tylenchina</taxon>
        <taxon>Panagrolaimomorpha</taxon>
        <taxon>Panagrolaimoidea</taxon>
        <taxon>Panagrolaimidae</taxon>
        <taxon>Panagrolaimus</taxon>
    </lineage>
</organism>
<evidence type="ECO:0000313" key="2">
    <source>
        <dbReference type="WBParaSite" id="JU765_v2.g6299.t1"/>
    </source>
</evidence>
<dbReference type="Proteomes" id="UP000887576">
    <property type="component" value="Unplaced"/>
</dbReference>
<reference evidence="2" key="1">
    <citation type="submission" date="2022-11" db="UniProtKB">
        <authorList>
            <consortium name="WormBaseParasite"/>
        </authorList>
    </citation>
    <scope>IDENTIFICATION</scope>
</reference>
<accession>A0AC34RFC0</accession>
<proteinExistence type="predicted"/>